<gene>
    <name evidence="8" type="ORF">MNBD_ALPHA09-2214</name>
</gene>
<dbReference type="GO" id="GO:0016020">
    <property type="term" value="C:membrane"/>
    <property type="evidence" value="ECO:0007669"/>
    <property type="project" value="GOC"/>
</dbReference>
<dbReference type="Pfam" id="PF14602">
    <property type="entry name" value="Hexapep_2"/>
    <property type="match status" value="1"/>
</dbReference>
<organism evidence="8">
    <name type="scientific">hydrothermal vent metagenome</name>
    <dbReference type="NCBI Taxonomy" id="652676"/>
    <lineage>
        <taxon>unclassified sequences</taxon>
        <taxon>metagenomes</taxon>
        <taxon>ecological metagenomes</taxon>
    </lineage>
</organism>
<dbReference type="InterPro" id="IPR011004">
    <property type="entry name" value="Trimer_LpxA-like_sf"/>
</dbReference>
<dbReference type="InterPro" id="IPR001451">
    <property type="entry name" value="Hexapep"/>
</dbReference>
<dbReference type="Gene3D" id="2.160.10.10">
    <property type="entry name" value="Hexapeptide repeat proteins"/>
    <property type="match status" value="1"/>
</dbReference>
<accession>A0A3B0T9D2</accession>
<evidence type="ECO:0000256" key="2">
    <source>
        <dbReference type="ARBA" id="ARBA00022556"/>
    </source>
</evidence>
<sequence>MARGTFFENKGPFTLAEIAKLIGAEIAGDADPDMALADVASIAGAGAGEITFFHDRRYLGALKTTAAGAVVLAENMRQHVPQSVAVLVTNMPELAFARIIGAFYPSAVRPGTGLGGVDFTGGQVHPSARVEDGVVLSPGALIGPGAQIGAGTEIGPNAVIGAKVSIGRDCLIGPNVNLVHAMVGDRVFIHAGASIGQDGFGYSLGPGGLYKVPQIGRVIIQNDVEIGANTAIDRGALEDTVIGQGTKIDNLVQIAHAVKIGQHCGIVSQTGISGSVTIEDQVFMGGQSGVIPHKTVGTGVHVAAGTGITKNVDPGERIGGRPHRPLHQHMREWALIAWLIRPENRPRSKKDVEN</sequence>
<dbReference type="GO" id="GO:0009245">
    <property type="term" value="P:lipid A biosynthetic process"/>
    <property type="evidence" value="ECO:0007669"/>
    <property type="project" value="UniProtKB-KW"/>
</dbReference>
<feature type="domain" description="UDP-3-O-[3-hydroxymyristoyl] glucosamine N-acyltransferase non-repeat region" evidence="7">
    <location>
        <begin position="35"/>
        <end position="100"/>
    </location>
</feature>
<dbReference type="EC" id="2.3.1.191" evidence="8"/>
<protein>
    <submittedName>
        <fullName evidence="8">UDP-3-O-[3-hydroxymyristoyl] glucosamine N-acyltransferase</fullName>
        <ecNumber evidence="8">2.3.1.191</ecNumber>
    </submittedName>
</protein>
<dbReference type="GO" id="GO:0016410">
    <property type="term" value="F:N-acyltransferase activity"/>
    <property type="evidence" value="ECO:0007669"/>
    <property type="project" value="InterPro"/>
</dbReference>
<name>A0A3B0T9D2_9ZZZZ</name>
<reference evidence="8" key="1">
    <citation type="submission" date="2018-06" db="EMBL/GenBank/DDBJ databases">
        <authorList>
            <person name="Zhirakovskaya E."/>
        </authorList>
    </citation>
    <scope>NUCLEOTIDE SEQUENCE</scope>
</reference>
<evidence type="ECO:0000256" key="3">
    <source>
        <dbReference type="ARBA" id="ARBA00022679"/>
    </source>
</evidence>
<dbReference type="PANTHER" id="PTHR43378:SF2">
    <property type="entry name" value="UDP-3-O-ACYLGLUCOSAMINE N-ACYLTRANSFERASE 1, MITOCHONDRIAL-RELATED"/>
    <property type="match status" value="1"/>
</dbReference>
<dbReference type="PANTHER" id="PTHR43378">
    <property type="entry name" value="UDP-3-O-ACYLGLUCOSAMINE N-ACYLTRANSFERASE"/>
    <property type="match status" value="1"/>
</dbReference>
<dbReference type="Pfam" id="PF00132">
    <property type="entry name" value="Hexapep"/>
    <property type="match status" value="1"/>
</dbReference>
<dbReference type="HAMAP" id="MF_00523">
    <property type="entry name" value="LpxD"/>
    <property type="match status" value="1"/>
</dbReference>
<evidence type="ECO:0000256" key="4">
    <source>
        <dbReference type="ARBA" id="ARBA00022737"/>
    </source>
</evidence>
<evidence type="ECO:0000256" key="6">
    <source>
        <dbReference type="ARBA" id="ARBA00023315"/>
    </source>
</evidence>
<dbReference type="Gene3D" id="3.40.1390.10">
    <property type="entry name" value="MurE/MurF, N-terminal domain"/>
    <property type="match status" value="1"/>
</dbReference>
<dbReference type="AlphaFoldDB" id="A0A3B0T9D2"/>
<keyword evidence="6 8" id="KW-0012">Acyltransferase</keyword>
<dbReference type="InterPro" id="IPR007691">
    <property type="entry name" value="LpxD"/>
</dbReference>
<dbReference type="CDD" id="cd03352">
    <property type="entry name" value="LbH_LpxD"/>
    <property type="match status" value="1"/>
</dbReference>
<proteinExistence type="inferred from homology"/>
<evidence type="ECO:0000256" key="5">
    <source>
        <dbReference type="ARBA" id="ARBA00023098"/>
    </source>
</evidence>
<keyword evidence="2" id="KW-0441">Lipid A biosynthesis</keyword>
<dbReference type="GO" id="GO:0103118">
    <property type="term" value="F:UDP-3-O-[(3R)-3-hydroxyacyl]-glucosamine N-acyltransferase activity"/>
    <property type="evidence" value="ECO:0007669"/>
    <property type="project" value="UniProtKB-EC"/>
</dbReference>
<keyword evidence="5" id="KW-0443">Lipid metabolism</keyword>
<dbReference type="EMBL" id="UOEM01000001">
    <property type="protein sequence ID" value="VAW09977.1"/>
    <property type="molecule type" value="Genomic_DNA"/>
</dbReference>
<dbReference type="NCBIfam" id="NF002060">
    <property type="entry name" value="PRK00892.1"/>
    <property type="match status" value="1"/>
</dbReference>
<dbReference type="InterPro" id="IPR020573">
    <property type="entry name" value="UDP_GlcNAc_AcTrfase_non-rep"/>
</dbReference>
<dbReference type="NCBIfam" id="TIGR01853">
    <property type="entry name" value="lipid_A_lpxD"/>
    <property type="match status" value="1"/>
</dbReference>
<dbReference type="Pfam" id="PF04613">
    <property type="entry name" value="LpxD"/>
    <property type="match status" value="1"/>
</dbReference>
<evidence type="ECO:0000313" key="8">
    <source>
        <dbReference type="EMBL" id="VAW09977.1"/>
    </source>
</evidence>
<keyword evidence="3 8" id="KW-0808">Transferase</keyword>
<evidence type="ECO:0000259" key="7">
    <source>
        <dbReference type="Pfam" id="PF04613"/>
    </source>
</evidence>
<evidence type="ECO:0000256" key="1">
    <source>
        <dbReference type="ARBA" id="ARBA00022516"/>
    </source>
</evidence>
<keyword evidence="1" id="KW-0444">Lipid biosynthesis</keyword>
<dbReference type="SUPFAM" id="SSF51161">
    <property type="entry name" value="Trimeric LpxA-like enzymes"/>
    <property type="match status" value="1"/>
</dbReference>
<keyword evidence="4" id="KW-0677">Repeat</keyword>